<evidence type="ECO:0000313" key="2">
    <source>
        <dbReference type="EMBL" id="MBT0654325.1"/>
    </source>
</evidence>
<comment type="caution">
    <text evidence="2">The sequence shown here is derived from an EMBL/GenBank/DDBJ whole genome shotgun (WGS) entry which is preliminary data.</text>
</comment>
<gene>
    <name evidence="2" type="ORF">KI810_14770</name>
</gene>
<keyword evidence="1" id="KW-0812">Transmembrane</keyword>
<feature type="transmembrane region" description="Helical" evidence="1">
    <location>
        <begin position="209"/>
        <end position="230"/>
    </location>
</feature>
<evidence type="ECO:0000313" key="3">
    <source>
        <dbReference type="Proteomes" id="UP000756860"/>
    </source>
</evidence>
<dbReference type="RefSeq" id="WP_214176331.1">
    <property type="nucleotide sequence ID" value="NZ_JAHCVK010000009.1"/>
</dbReference>
<sequence length="248" mass="25605">MSLILLATVCAGFLATRIMLGLDLDNVMIRYPLAVVFAYVVFFTAVKLWLKYIATTPAAHKVHDNSPDLLDVIPDMPISGGNFNVGEVFQGGGGEFSGAGASGSFGDAVAESGTSVLSDGIGTDGGIGDAVGDVAGEAVSSALGDEGGVVAVVVFAVLAAIVAVVVGAGIYLVYEAPFILSEAAFEFVLAASLVRGTRRMDDSEWMGSVFKTTAIPFGITLALALLAGYLMHQYFPGVTRISELIARL</sequence>
<organism evidence="2 3">
    <name type="scientific">Geomobilimonas luticola</name>
    <dbReference type="NCBI Taxonomy" id="1114878"/>
    <lineage>
        <taxon>Bacteria</taxon>
        <taxon>Pseudomonadati</taxon>
        <taxon>Thermodesulfobacteriota</taxon>
        <taxon>Desulfuromonadia</taxon>
        <taxon>Geobacterales</taxon>
        <taxon>Geobacteraceae</taxon>
        <taxon>Geomobilimonas</taxon>
    </lineage>
</organism>
<keyword evidence="3" id="KW-1185">Reference proteome</keyword>
<reference evidence="2 3" key="1">
    <citation type="submission" date="2021-05" db="EMBL/GenBank/DDBJ databases">
        <title>The draft genome of Geobacter luticola JCM 17780.</title>
        <authorList>
            <person name="Xu Z."/>
            <person name="Masuda Y."/>
            <person name="Itoh H."/>
            <person name="Senoo K."/>
        </authorList>
    </citation>
    <scope>NUCLEOTIDE SEQUENCE [LARGE SCALE GENOMIC DNA]</scope>
    <source>
        <strain evidence="2 3">JCM 17780</strain>
    </source>
</reference>
<keyword evidence="1" id="KW-0472">Membrane</keyword>
<dbReference type="EMBL" id="JAHCVK010000009">
    <property type="protein sequence ID" value="MBT0654325.1"/>
    <property type="molecule type" value="Genomic_DNA"/>
</dbReference>
<dbReference type="Proteomes" id="UP000756860">
    <property type="component" value="Unassembled WGS sequence"/>
</dbReference>
<proteinExistence type="predicted"/>
<protein>
    <submittedName>
        <fullName evidence="2">Uncharacterized protein</fullName>
    </submittedName>
</protein>
<accession>A0ABS5SG36</accession>
<feature type="transmembrane region" description="Helical" evidence="1">
    <location>
        <begin position="149"/>
        <end position="172"/>
    </location>
</feature>
<name>A0ABS5SG36_9BACT</name>
<feature type="transmembrane region" description="Helical" evidence="1">
    <location>
        <begin position="31"/>
        <end position="50"/>
    </location>
</feature>
<keyword evidence="1" id="KW-1133">Transmembrane helix</keyword>
<evidence type="ECO:0000256" key="1">
    <source>
        <dbReference type="SAM" id="Phobius"/>
    </source>
</evidence>